<dbReference type="CDD" id="cd08023">
    <property type="entry name" value="GH16_laminarinase_like"/>
    <property type="match status" value="1"/>
</dbReference>
<evidence type="ECO:0000259" key="3">
    <source>
        <dbReference type="PROSITE" id="PS50093"/>
    </source>
</evidence>
<dbReference type="InterPro" id="IPR022409">
    <property type="entry name" value="PKD/Chitinase_dom"/>
</dbReference>
<keyword evidence="6" id="KW-1185">Reference proteome</keyword>
<dbReference type="CDD" id="cd00146">
    <property type="entry name" value="PKD"/>
    <property type="match status" value="1"/>
</dbReference>
<feature type="chain" id="PRO_5020771636" evidence="2">
    <location>
        <begin position="18"/>
        <end position="353"/>
    </location>
</feature>
<dbReference type="GO" id="GO:0005975">
    <property type="term" value="P:carbohydrate metabolic process"/>
    <property type="evidence" value="ECO:0007669"/>
    <property type="project" value="InterPro"/>
</dbReference>
<organism evidence="5 6">
    <name type="scientific">Pedobacter psychroterrae</name>
    <dbReference type="NCBI Taxonomy" id="2530453"/>
    <lineage>
        <taxon>Bacteria</taxon>
        <taxon>Pseudomonadati</taxon>
        <taxon>Bacteroidota</taxon>
        <taxon>Sphingobacteriia</taxon>
        <taxon>Sphingobacteriales</taxon>
        <taxon>Sphingobacteriaceae</taxon>
        <taxon>Pedobacter</taxon>
    </lineage>
</organism>
<dbReference type="InterPro" id="IPR035986">
    <property type="entry name" value="PKD_dom_sf"/>
</dbReference>
<evidence type="ECO:0000256" key="1">
    <source>
        <dbReference type="ARBA" id="ARBA00006865"/>
    </source>
</evidence>
<dbReference type="InterPro" id="IPR000601">
    <property type="entry name" value="PKD_dom"/>
</dbReference>
<dbReference type="PANTHER" id="PTHR10963">
    <property type="entry name" value="GLYCOSYL HYDROLASE-RELATED"/>
    <property type="match status" value="1"/>
</dbReference>
<dbReference type="OrthoDB" id="9809583at2"/>
<protein>
    <submittedName>
        <fullName evidence="5">Glycosyl hydrolase family protein</fullName>
    </submittedName>
</protein>
<dbReference type="SUPFAM" id="SSF49299">
    <property type="entry name" value="PKD domain"/>
    <property type="match status" value="1"/>
</dbReference>
<dbReference type="PROSITE" id="PS50093">
    <property type="entry name" value="PKD"/>
    <property type="match status" value="1"/>
</dbReference>
<dbReference type="Gene3D" id="2.60.120.200">
    <property type="match status" value="1"/>
</dbReference>
<dbReference type="EMBL" id="SJSL01000003">
    <property type="protein sequence ID" value="TCD00546.1"/>
    <property type="molecule type" value="Genomic_DNA"/>
</dbReference>
<evidence type="ECO:0000259" key="4">
    <source>
        <dbReference type="PROSITE" id="PS51762"/>
    </source>
</evidence>
<sequence length="353" mass="39057">MPLLLLFVLLLSCKKNATALSPTNLQLQAEVSSDGSGKVNFTATAQNADRYYFTFGKSSNEEGIRSNDGKVSATYTYSGTFTVKVTAYSADNKSAELSQNVAVTVGNGTEYEGALSYTGMNLVWRDEFDGTSLNPAFWTFETGTGSNGWGNNELQYYRQENTGVKDGFLTITAKKEAFGGREYTSSRIKTQDKKTFKYGRIDMRAKLPKGQGIWPALWMLGNNISTVNWPLSGEIDIMEMIGGGAGRDNTSHGTLHYDNNGYATTGKSYTLPEGIFNDKFHLFSLVWTSTSMKWLVDNQEFYAVDISSSAYNEFHNQFFLLFNVAVGGNWPGSPNAATSFPQQMVVDYVRVFQ</sequence>
<keyword evidence="5" id="KW-0378">Hydrolase</keyword>
<dbReference type="GO" id="GO:0004553">
    <property type="term" value="F:hydrolase activity, hydrolyzing O-glycosyl compounds"/>
    <property type="evidence" value="ECO:0007669"/>
    <property type="project" value="InterPro"/>
</dbReference>
<evidence type="ECO:0000313" key="6">
    <source>
        <dbReference type="Proteomes" id="UP000293347"/>
    </source>
</evidence>
<dbReference type="AlphaFoldDB" id="A0A4R0NJ56"/>
<evidence type="ECO:0000256" key="2">
    <source>
        <dbReference type="SAM" id="SignalP"/>
    </source>
</evidence>
<dbReference type="InterPro" id="IPR050546">
    <property type="entry name" value="Glycosyl_Hydrlase_16"/>
</dbReference>
<dbReference type="Pfam" id="PF00722">
    <property type="entry name" value="Glyco_hydro_16"/>
    <property type="match status" value="1"/>
</dbReference>
<feature type="domain" description="PKD" evidence="3">
    <location>
        <begin position="51"/>
        <end position="110"/>
    </location>
</feature>
<dbReference type="InterPro" id="IPR013783">
    <property type="entry name" value="Ig-like_fold"/>
</dbReference>
<proteinExistence type="inferred from homology"/>
<dbReference type="Gene3D" id="2.60.40.10">
    <property type="entry name" value="Immunoglobulins"/>
    <property type="match status" value="1"/>
</dbReference>
<dbReference type="InterPro" id="IPR013320">
    <property type="entry name" value="ConA-like_dom_sf"/>
</dbReference>
<dbReference type="SMART" id="SM00089">
    <property type="entry name" value="PKD"/>
    <property type="match status" value="1"/>
</dbReference>
<dbReference type="Proteomes" id="UP000293347">
    <property type="component" value="Unassembled WGS sequence"/>
</dbReference>
<gene>
    <name evidence="5" type="ORF">EZ437_14850</name>
</gene>
<feature type="domain" description="GH16" evidence="4">
    <location>
        <begin position="75"/>
        <end position="353"/>
    </location>
</feature>
<feature type="signal peptide" evidence="2">
    <location>
        <begin position="1"/>
        <end position="17"/>
    </location>
</feature>
<dbReference type="InterPro" id="IPR000757">
    <property type="entry name" value="Beta-glucanase-like"/>
</dbReference>
<evidence type="ECO:0000313" key="5">
    <source>
        <dbReference type="EMBL" id="TCD00546.1"/>
    </source>
</evidence>
<reference evidence="5 6" key="1">
    <citation type="submission" date="2019-02" db="EMBL/GenBank/DDBJ databases">
        <title>Pedobacter sp. RP-1-14 sp. nov., isolated from Arctic soil.</title>
        <authorList>
            <person name="Dahal R.H."/>
        </authorList>
    </citation>
    <scope>NUCLEOTIDE SEQUENCE [LARGE SCALE GENOMIC DNA]</scope>
    <source>
        <strain evidence="5 6">RP-1-14</strain>
    </source>
</reference>
<keyword evidence="2" id="KW-0732">Signal</keyword>
<comment type="caution">
    <text evidence="5">The sequence shown here is derived from an EMBL/GenBank/DDBJ whole genome shotgun (WGS) entry which is preliminary data.</text>
</comment>
<dbReference type="PROSITE" id="PS51762">
    <property type="entry name" value="GH16_2"/>
    <property type="match status" value="1"/>
</dbReference>
<name>A0A4R0NJ56_9SPHI</name>
<dbReference type="PANTHER" id="PTHR10963:SF55">
    <property type="entry name" value="GLYCOSIDE HYDROLASE FAMILY 16 PROTEIN"/>
    <property type="match status" value="1"/>
</dbReference>
<accession>A0A4R0NJ56</accession>
<dbReference type="SUPFAM" id="SSF49899">
    <property type="entry name" value="Concanavalin A-like lectins/glucanases"/>
    <property type="match status" value="1"/>
</dbReference>
<comment type="similarity">
    <text evidence="1">Belongs to the glycosyl hydrolase 16 family.</text>
</comment>